<sequence length="197" mass="22883">MDSQLQQQLHDLIVETITESFQYIKGLIANERLYGFALHLNKDGRSFYCAANTLDGVTKKFTVKLRSIEDVTDYLWFSSEWDYTDLAFKEYREKLNNFVKQSNLARPNTNIWHDAYFKVVLQALQTCNSKGLFGIGILREKMAVFIDSEDSSMFDVAEKSSKLLNPPYVHDAFLRRFEPHDPQGLTYRLIGELIADY</sequence>
<dbReference type="RefSeq" id="WP_201091711.1">
    <property type="nucleotide sequence ID" value="NZ_CP067393.1"/>
</dbReference>
<keyword evidence="2" id="KW-1185">Reference proteome</keyword>
<evidence type="ECO:0000313" key="2">
    <source>
        <dbReference type="Proteomes" id="UP000595278"/>
    </source>
</evidence>
<dbReference type="KEGG" id="eaz:JHT90_13025"/>
<dbReference type="Proteomes" id="UP000595278">
    <property type="component" value="Chromosome"/>
</dbReference>
<dbReference type="Pfam" id="PF14136">
    <property type="entry name" value="DUF4303"/>
    <property type="match status" value="1"/>
</dbReference>
<reference evidence="1 2" key="1">
    <citation type="submission" date="2021-01" db="EMBL/GenBank/DDBJ databases">
        <title>Entomomonas sp. F2A isolated from a house cricket (Acheta domesticus).</title>
        <authorList>
            <person name="Spergser J."/>
            <person name="Busse H.-J."/>
        </authorList>
    </citation>
    <scope>NUCLEOTIDE SEQUENCE [LARGE SCALE GENOMIC DNA]</scope>
    <source>
        <strain evidence="1 2">F2A</strain>
    </source>
</reference>
<accession>A0A974NES7</accession>
<name>A0A974NES7_9GAMM</name>
<dbReference type="AlphaFoldDB" id="A0A974NES7"/>
<organism evidence="1 2">
    <name type="scientific">Entomomonas asaccharolytica</name>
    <dbReference type="NCBI Taxonomy" id="2785331"/>
    <lineage>
        <taxon>Bacteria</taxon>
        <taxon>Pseudomonadati</taxon>
        <taxon>Pseudomonadota</taxon>
        <taxon>Gammaproteobacteria</taxon>
        <taxon>Pseudomonadales</taxon>
        <taxon>Pseudomonadaceae</taxon>
        <taxon>Entomomonas</taxon>
    </lineage>
</organism>
<dbReference type="InterPro" id="IPR025409">
    <property type="entry name" value="DUF4303"/>
</dbReference>
<dbReference type="EMBL" id="CP067393">
    <property type="protein sequence ID" value="QQP85291.1"/>
    <property type="molecule type" value="Genomic_DNA"/>
</dbReference>
<proteinExistence type="predicted"/>
<protein>
    <submittedName>
        <fullName evidence="1">DUF4303 domain-containing protein</fullName>
    </submittedName>
</protein>
<evidence type="ECO:0000313" key="1">
    <source>
        <dbReference type="EMBL" id="QQP85291.1"/>
    </source>
</evidence>
<gene>
    <name evidence="1" type="ORF">JHT90_13025</name>
</gene>